<dbReference type="AlphaFoldDB" id="A0A5A9NNJ7"/>
<evidence type="ECO:0000259" key="7">
    <source>
        <dbReference type="PROSITE" id="PS50888"/>
    </source>
</evidence>
<protein>
    <submittedName>
        <fullName evidence="8">Protein L-Myc-1b</fullName>
    </submittedName>
</protein>
<feature type="domain" description="BHLH" evidence="7">
    <location>
        <begin position="315"/>
        <end position="367"/>
    </location>
</feature>
<name>A0A5A9NNJ7_9TELE</name>
<dbReference type="GO" id="GO:0046983">
    <property type="term" value="F:protein dimerization activity"/>
    <property type="evidence" value="ECO:0007669"/>
    <property type="project" value="InterPro"/>
</dbReference>
<evidence type="ECO:0000256" key="2">
    <source>
        <dbReference type="ARBA" id="ARBA00023125"/>
    </source>
</evidence>
<dbReference type="InterPro" id="IPR012682">
    <property type="entry name" value="Tscrpt_reg_Myc_N"/>
</dbReference>
<accession>A0A5A9NNJ7</accession>
<organism evidence="8 9">
    <name type="scientific">Triplophysa tibetana</name>
    <dbReference type="NCBI Taxonomy" id="1572043"/>
    <lineage>
        <taxon>Eukaryota</taxon>
        <taxon>Metazoa</taxon>
        <taxon>Chordata</taxon>
        <taxon>Craniata</taxon>
        <taxon>Vertebrata</taxon>
        <taxon>Euteleostomi</taxon>
        <taxon>Actinopterygii</taxon>
        <taxon>Neopterygii</taxon>
        <taxon>Teleostei</taxon>
        <taxon>Ostariophysi</taxon>
        <taxon>Cypriniformes</taxon>
        <taxon>Nemacheilidae</taxon>
        <taxon>Triplophysa</taxon>
    </lineage>
</organism>
<dbReference type="GO" id="GO:0005634">
    <property type="term" value="C:nucleus"/>
    <property type="evidence" value="ECO:0007669"/>
    <property type="project" value="UniProtKB-SubCell"/>
</dbReference>
<comment type="subcellular location">
    <subcellularLocation>
        <location evidence="1 5">Nucleus</location>
    </subcellularLocation>
</comment>
<dbReference type="Gene3D" id="4.10.280.10">
    <property type="entry name" value="Helix-loop-helix DNA-binding domain"/>
    <property type="match status" value="1"/>
</dbReference>
<reference evidence="8 9" key="1">
    <citation type="journal article" date="2019" name="Mol. Ecol. Resour.">
        <title>Chromosome-level genome assembly of Triplophysa tibetana, a fish adapted to the harsh high-altitude environment of the Tibetan Plateau.</title>
        <authorList>
            <person name="Yang X."/>
            <person name="Liu H."/>
            <person name="Ma Z."/>
            <person name="Zou Y."/>
            <person name="Zou M."/>
            <person name="Mao Y."/>
            <person name="Li X."/>
            <person name="Wang H."/>
            <person name="Chen T."/>
            <person name="Wang W."/>
            <person name="Yang R."/>
        </authorList>
    </citation>
    <scope>NUCLEOTIDE SEQUENCE [LARGE SCALE GENOMIC DNA]</scope>
    <source>
        <strain evidence="8">TTIB1903HZAU</strain>
        <tissue evidence="8">Muscle</tissue>
    </source>
</reference>
<evidence type="ECO:0000256" key="1">
    <source>
        <dbReference type="ARBA" id="ARBA00004123"/>
    </source>
</evidence>
<feature type="region of interest" description="Disordered" evidence="6">
    <location>
        <begin position="234"/>
        <end position="254"/>
    </location>
</feature>
<dbReference type="CDD" id="cd11457">
    <property type="entry name" value="bHLHzip_L-Myc"/>
    <property type="match status" value="1"/>
</dbReference>
<dbReference type="FunFam" id="4.10.280.10:FF:000019">
    <property type="entry name" value="Myc proto-oncogene protein"/>
    <property type="match status" value="1"/>
</dbReference>
<dbReference type="SUPFAM" id="SSF47459">
    <property type="entry name" value="HLH, helix-loop-helix DNA-binding domain"/>
    <property type="match status" value="1"/>
</dbReference>
<dbReference type="EMBL" id="SOYY01000016">
    <property type="protein sequence ID" value="KAA0710539.1"/>
    <property type="molecule type" value="Genomic_DNA"/>
</dbReference>
<feature type="region of interest" description="Disordered" evidence="6">
    <location>
        <begin position="266"/>
        <end position="321"/>
    </location>
</feature>
<keyword evidence="2 5" id="KW-0238">DNA-binding</keyword>
<keyword evidence="9" id="KW-1185">Reference proteome</keyword>
<dbReference type="OrthoDB" id="5964374at2759"/>
<comment type="caution">
    <text evidence="8">The sequence shown here is derived from an EMBL/GenBank/DDBJ whole genome shotgun (WGS) entry which is preliminary data.</text>
</comment>
<evidence type="ECO:0000256" key="5">
    <source>
        <dbReference type="PIRNR" id="PIRNR001705"/>
    </source>
</evidence>
<evidence type="ECO:0000256" key="3">
    <source>
        <dbReference type="ARBA" id="ARBA00023242"/>
    </source>
</evidence>
<dbReference type="SMART" id="SM00353">
    <property type="entry name" value="HLH"/>
    <property type="match status" value="1"/>
</dbReference>
<sequence>MPVIITNASRKKKWEMEEYDQYQHYFYDDHNLDEDFFKSTAPSEDIWKKFELVPTPPMSPVRILEGTGPSPGDRLEWMSHFLGQDDEQEVQCRLNAEDTFENLSSIIIQDCMWSSFSASQRLEKVVSERLSAQSKLASKAQCVPMDAPGLNSLATDCVDPAAVLTFPASCKKQVSSGSESRTDSSDDEEIDVVTVEHKQNKSRLVNPRKPVTITVRADPYDPCMKRFHISIHQQQHNYAARSPDSYPEEEPPHKKIRQEILQPRLGSAPQTPQGEIQLPSPSVPASCLIASPTHASHHPRSQPSSPQSSDCEDTDKRKTHNFLERKRRNDLRSRFLALRDEIPGLVDCPKTPKVVILTKATEYLRTLHAIDKQKAQEKKQLRSRQQQLLRKLAELKRA</sequence>
<dbReference type="InterPro" id="IPR011598">
    <property type="entry name" value="bHLH_dom"/>
</dbReference>
<evidence type="ECO:0000256" key="4">
    <source>
        <dbReference type="ARBA" id="ARBA00025872"/>
    </source>
</evidence>
<dbReference type="PANTHER" id="PTHR45851">
    <property type="entry name" value="MYC PROTO-ONCOGENE"/>
    <property type="match status" value="1"/>
</dbReference>
<evidence type="ECO:0000256" key="6">
    <source>
        <dbReference type="SAM" id="MobiDB-lite"/>
    </source>
</evidence>
<dbReference type="PROSITE" id="PS50888">
    <property type="entry name" value="BHLH"/>
    <property type="match status" value="1"/>
</dbReference>
<dbReference type="InterPro" id="IPR036638">
    <property type="entry name" value="HLH_DNA-bd_sf"/>
</dbReference>
<evidence type="ECO:0000313" key="9">
    <source>
        <dbReference type="Proteomes" id="UP000324632"/>
    </source>
</evidence>
<dbReference type="InterPro" id="IPR050433">
    <property type="entry name" value="Myc_transcription_factors"/>
</dbReference>
<comment type="subunit">
    <text evidence="4">Efficient DNA binding requires dimerization with another bHLH protein. Binds DNA as a heterodimer with MAX.</text>
</comment>
<keyword evidence="3 5" id="KW-0539">Nucleus</keyword>
<gene>
    <name evidence="8" type="ORF">E1301_Tti012621</name>
</gene>
<dbReference type="PIRSF" id="PIRSF001705">
    <property type="entry name" value="Myc_protein"/>
    <property type="match status" value="1"/>
</dbReference>
<dbReference type="Proteomes" id="UP000324632">
    <property type="component" value="Chromosome 16"/>
</dbReference>
<dbReference type="InterPro" id="IPR002418">
    <property type="entry name" value="Tscrpt_reg_Myc"/>
</dbReference>
<dbReference type="GO" id="GO:0003677">
    <property type="term" value="F:DNA binding"/>
    <property type="evidence" value="ECO:0007669"/>
    <property type="project" value="UniProtKB-UniRule"/>
</dbReference>
<dbReference type="PRINTS" id="PR00044">
    <property type="entry name" value="LEUZIPPRMYC"/>
</dbReference>
<evidence type="ECO:0000313" key="8">
    <source>
        <dbReference type="EMBL" id="KAA0710539.1"/>
    </source>
</evidence>
<dbReference type="GO" id="GO:0003700">
    <property type="term" value="F:DNA-binding transcription factor activity"/>
    <property type="evidence" value="ECO:0007669"/>
    <property type="project" value="InterPro"/>
</dbReference>
<dbReference type="Pfam" id="PF00010">
    <property type="entry name" value="HLH"/>
    <property type="match status" value="1"/>
</dbReference>
<dbReference type="Pfam" id="PF01056">
    <property type="entry name" value="Myc_N"/>
    <property type="match status" value="2"/>
</dbReference>
<proteinExistence type="predicted"/>
<dbReference type="GO" id="GO:0002244">
    <property type="term" value="P:hematopoietic progenitor cell differentiation"/>
    <property type="evidence" value="ECO:0007669"/>
    <property type="project" value="UniProtKB-ARBA"/>
</dbReference>